<dbReference type="InterPro" id="IPR021218">
    <property type="entry name" value="DUF2784"/>
</dbReference>
<feature type="transmembrane region" description="Helical" evidence="1">
    <location>
        <begin position="85"/>
        <end position="102"/>
    </location>
</feature>
<keyword evidence="1" id="KW-0812">Transmembrane</keyword>
<evidence type="ECO:0000313" key="2">
    <source>
        <dbReference type="EMBL" id="MBN7795748.1"/>
    </source>
</evidence>
<sequence length="147" mass="16480">MDSPTGFRLAADALLLLHALFVAFVVLTVPLVLAGRWRRWAWVRNPWLRLAHLLAIAVVVAQAWFGVVCPLTTWEMALRARAGEAVYAGAFMAHWLGVLLYYRAPAWVFTAVYTVFALLVAATWLWVPPRPLRGRAIANEKENANGR</sequence>
<keyword evidence="1" id="KW-0472">Membrane</keyword>
<dbReference type="EMBL" id="JAFKCZ010000003">
    <property type="protein sequence ID" value="MBN7795748.1"/>
    <property type="molecule type" value="Genomic_DNA"/>
</dbReference>
<evidence type="ECO:0000313" key="3">
    <source>
        <dbReference type="Proteomes" id="UP000664303"/>
    </source>
</evidence>
<dbReference type="Proteomes" id="UP000664303">
    <property type="component" value="Unassembled WGS sequence"/>
</dbReference>
<name>A0A939DCL9_9GAMM</name>
<keyword evidence="1" id="KW-1133">Transmembrane helix</keyword>
<proteinExistence type="predicted"/>
<reference evidence="2" key="1">
    <citation type="submission" date="2021-02" db="EMBL/GenBank/DDBJ databases">
        <title>PHA producing bacteria isolated from coastal sediment in Guangdong, Shenzhen.</title>
        <authorList>
            <person name="Zheng W."/>
            <person name="Yu S."/>
            <person name="Huang Y."/>
        </authorList>
    </citation>
    <scope>NUCLEOTIDE SEQUENCE</scope>
    <source>
        <strain evidence="2">TN14-10</strain>
    </source>
</reference>
<comment type="caution">
    <text evidence="2">The sequence shown here is derived from an EMBL/GenBank/DDBJ whole genome shotgun (WGS) entry which is preliminary data.</text>
</comment>
<keyword evidence="3" id="KW-1185">Reference proteome</keyword>
<feature type="transmembrane region" description="Helical" evidence="1">
    <location>
        <begin position="12"/>
        <end position="33"/>
    </location>
</feature>
<accession>A0A939DCL9</accession>
<feature type="transmembrane region" description="Helical" evidence="1">
    <location>
        <begin position="53"/>
        <end position="73"/>
    </location>
</feature>
<feature type="transmembrane region" description="Helical" evidence="1">
    <location>
        <begin position="108"/>
        <end position="127"/>
    </location>
</feature>
<evidence type="ECO:0000256" key="1">
    <source>
        <dbReference type="SAM" id="Phobius"/>
    </source>
</evidence>
<dbReference type="AlphaFoldDB" id="A0A939DCL9"/>
<organism evidence="2 3">
    <name type="scientific">Parahaliea mediterranea</name>
    <dbReference type="NCBI Taxonomy" id="651086"/>
    <lineage>
        <taxon>Bacteria</taxon>
        <taxon>Pseudomonadati</taxon>
        <taxon>Pseudomonadota</taxon>
        <taxon>Gammaproteobacteria</taxon>
        <taxon>Cellvibrionales</taxon>
        <taxon>Halieaceae</taxon>
        <taxon>Parahaliea</taxon>
    </lineage>
</organism>
<dbReference type="RefSeq" id="WP_206559195.1">
    <property type="nucleotide sequence ID" value="NZ_JAFKCZ010000003.1"/>
</dbReference>
<protein>
    <submittedName>
        <fullName evidence="2">DUF2784 domain-containing protein</fullName>
    </submittedName>
</protein>
<gene>
    <name evidence="2" type="ORF">JYP50_04045</name>
</gene>
<dbReference type="Pfam" id="PF10861">
    <property type="entry name" value="DUF2784"/>
    <property type="match status" value="1"/>
</dbReference>